<dbReference type="AlphaFoldDB" id="A0A2R6PYV7"/>
<comment type="catalytic activity">
    <reaction evidence="18">
        <text>L-threonyl-[protein] + ATP = O-phospho-L-threonyl-[protein] + ADP + H(+)</text>
        <dbReference type="Rhea" id="RHEA:46608"/>
        <dbReference type="Rhea" id="RHEA-COMP:11060"/>
        <dbReference type="Rhea" id="RHEA-COMP:11605"/>
        <dbReference type="ChEBI" id="CHEBI:15378"/>
        <dbReference type="ChEBI" id="CHEBI:30013"/>
        <dbReference type="ChEBI" id="CHEBI:30616"/>
        <dbReference type="ChEBI" id="CHEBI:61977"/>
        <dbReference type="ChEBI" id="CHEBI:456216"/>
        <dbReference type="EC" id="2.7.11.1"/>
    </reaction>
</comment>
<dbReference type="Gene3D" id="3.80.10.10">
    <property type="entry name" value="Ribonuclease Inhibitor"/>
    <property type="match status" value="2"/>
</dbReference>
<dbReference type="OMA" id="MAPHIAN"/>
<dbReference type="Pfam" id="PF23598">
    <property type="entry name" value="LRR_14"/>
    <property type="match status" value="1"/>
</dbReference>
<evidence type="ECO:0000256" key="9">
    <source>
        <dbReference type="ARBA" id="ARBA00022729"/>
    </source>
</evidence>
<evidence type="ECO:0000256" key="12">
    <source>
        <dbReference type="ARBA" id="ARBA00022777"/>
    </source>
</evidence>
<evidence type="ECO:0000256" key="15">
    <source>
        <dbReference type="ARBA" id="ARBA00023136"/>
    </source>
</evidence>
<keyword evidence="10" id="KW-0677">Repeat</keyword>
<dbReference type="InterPro" id="IPR032675">
    <property type="entry name" value="LRR_dom_sf"/>
</dbReference>
<dbReference type="PANTHER" id="PTHR27008">
    <property type="entry name" value="OS04G0122200 PROTEIN"/>
    <property type="match status" value="1"/>
</dbReference>
<dbReference type="FunFam" id="1.10.510.10:FF:000358">
    <property type="entry name" value="Putative leucine-rich repeat receptor-like serine/threonine-protein kinase"/>
    <property type="match status" value="1"/>
</dbReference>
<dbReference type="Gene3D" id="1.10.510.10">
    <property type="entry name" value="Transferase(Phosphotransferase) domain 1"/>
    <property type="match status" value="1"/>
</dbReference>
<dbReference type="SUPFAM" id="SSF52058">
    <property type="entry name" value="L domain-like"/>
    <property type="match status" value="2"/>
</dbReference>
<evidence type="ECO:0000256" key="19">
    <source>
        <dbReference type="ARBA" id="ARBA00048679"/>
    </source>
</evidence>
<keyword evidence="24" id="KW-1185">Reference proteome</keyword>
<name>A0A2R6PYV7_ACTCC</name>
<dbReference type="SMART" id="SM00220">
    <property type="entry name" value="S_TKc"/>
    <property type="match status" value="1"/>
</dbReference>
<evidence type="ECO:0000256" key="10">
    <source>
        <dbReference type="ARBA" id="ARBA00022737"/>
    </source>
</evidence>
<keyword evidence="15 21" id="KW-0472">Membrane</keyword>
<keyword evidence="12 23" id="KW-0418">Kinase</keyword>
<dbReference type="GO" id="GO:0006952">
    <property type="term" value="P:defense response"/>
    <property type="evidence" value="ECO:0007669"/>
    <property type="project" value="UniProtKB-ARBA"/>
</dbReference>
<keyword evidence="8 21" id="KW-0812">Transmembrane</keyword>
<dbReference type="PANTHER" id="PTHR27008:SF602">
    <property type="entry name" value="LRR RECEPTOR-LIKE SERINE_THREONINE-PROTEIN KINASE EFR"/>
    <property type="match status" value="1"/>
</dbReference>
<reference evidence="23 24" key="1">
    <citation type="submission" date="2017-07" db="EMBL/GenBank/DDBJ databases">
        <title>An improved, manually edited Actinidia chinensis var. chinensis (kiwifruit) genome highlights the challenges associated with draft genomes and gene prediction in plants.</title>
        <authorList>
            <person name="Pilkington S."/>
            <person name="Crowhurst R."/>
            <person name="Hilario E."/>
            <person name="Nardozza S."/>
            <person name="Fraser L."/>
            <person name="Peng Y."/>
            <person name="Gunaseelan K."/>
            <person name="Simpson R."/>
            <person name="Tahir J."/>
            <person name="Deroles S."/>
            <person name="Templeton K."/>
            <person name="Luo Z."/>
            <person name="Davy M."/>
            <person name="Cheng C."/>
            <person name="Mcneilage M."/>
            <person name="Scaglione D."/>
            <person name="Liu Y."/>
            <person name="Zhang Q."/>
            <person name="Datson P."/>
            <person name="De Silva N."/>
            <person name="Gardiner S."/>
            <person name="Bassett H."/>
            <person name="Chagne D."/>
            <person name="Mccallum J."/>
            <person name="Dzierzon H."/>
            <person name="Deng C."/>
            <person name="Wang Y.-Y."/>
            <person name="Barron N."/>
            <person name="Manako K."/>
            <person name="Bowen J."/>
            <person name="Foster T."/>
            <person name="Erridge Z."/>
            <person name="Tiffin H."/>
            <person name="Waite C."/>
            <person name="Davies K."/>
            <person name="Grierson E."/>
            <person name="Laing W."/>
            <person name="Kirk R."/>
            <person name="Chen X."/>
            <person name="Wood M."/>
            <person name="Montefiori M."/>
            <person name="Brummell D."/>
            <person name="Schwinn K."/>
            <person name="Catanach A."/>
            <person name="Fullerton C."/>
            <person name="Li D."/>
            <person name="Meiyalaghan S."/>
            <person name="Nieuwenhuizen N."/>
            <person name="Read N."/>
            <person name="Prakash R."/>
            <person name="Hunter D."/>
            <person name="Zhang H."/>
            <person name="Mckenzie M."/>
            <person name="Knabel M."/>
            <person name="Harris A."/>
            <person name="Allan A."/>
            <person name="Chen A."/>
            <person name="Janssen B."/>
            <person name="Plunkett B."/>
            <person name="Dwamena C."/>
            <person name="Voogd C."/>
            <person name="Leif D."/>
            <person name="Lafferty D."/>
            <person name="Souleyre E."/>
            <person name="Varkonyi-Gasic E."/>
            <person name="Gambi F."/>
            <person name="Hanley J."/>
            <person name="Yao J.-L."/>
            <person name="Cheung J."/>
            <person name="David K."/>
            <person name="Warren B."/>
            <person name="Marsh K."/>
            <person name="Snowden K."/>
            <person name="Lin-Wang K."/>
            <person name="Brian L."/>
            <person name="Martinez-Sanchez M."/>
            <person name="Wang M."/>
            <person name="Ileperuma N."/>
            <person name="Macnee N."/>
            <person name="Campin R."/>
            <person name="Mcatee P."/>
            <person name="Drummond R."/>
            <person name="Espley R."/>
            <person name="Ireland H."/>
            <person name="Wu R."/>
            <person name="Atkinson R."/>
            <person name="Karunairetnam S."/>
            <person name="Bulley S."/>
            <person name="Chunkath S."/>
            <person name="Hanley Z."/>
            <person name="Storey R."/>
            <person name="Thrimawithana A."/>
            <person name="Thomson S."/>
            <person name="David C."/>
            <person name="Testolin R."/>
        </authorList>
    </citation>
    <scope>NUCLEOTIDE SEQUENCE [LARGE SCALE GENOMIC DNA]</scope>
    <source>
        <strain evidence="24">cv. Red5</strain>
        <tissue evidence="23">Young leaf</tissue>
    </source>
</reference>
<dbReference type="InterPro" id="IPR017441">
    <property type="entry name" value="Protein_kinase_ATP_BS"/>
</dbReference>
<protein>
    <recommendedName>
        <fullName evidence="2">non-specific serine/threonine protein kinase</fullName>
        <ecNumber evidence="2">2.7.11.1</ecNumber>
    </recommendedName>
</protein>
<dbReference type="PROSITE" id="PS00107">
    <property type="entry name" value="PROTEIN_KINASE_ATP"/>
    <property type="match status" value="1"/>
</dbReference>
<evidence type="ECO:0000313" key="23">
    <source>
        <dbReference type="EMBL" id="PSR98712.1"/>
    </source>
</evidence>
<keyword evidence="9" id="KW-0732">Signal</keyword>
<dbReference type="STRING" id="1590841.A0A2R6PYV7"/>
<dbReference type="SUPFAM" id="SSF56112">
    <property type="entry name" value="Protein kinase-like (PK-like)"/>
    <property type="match status" value="1"/>
</dbReference>
<evidence type="ECO:0000256" key="3">
    <source>
        <dbReference type="ARBA" id="ARBA00022475"/>
    </source>
</evidence>
<keyword evidence="6" id="KW-0433">Leucine-rich repeat</keyword>
<comment type="subcellular location">
    <subcellularLocation>
        <location evidence="1">Cell membrane</location>
        <topology evidence="1">Single-pass membrane protein</topology>
    </subcellularLocation>
</comment>
<keyword evidence="17" id="KW-0325">Glycoprotein</keyword>
<dbReference type="EC" id="2.7.11.1" evidence="2"/>
<dbReference type="InterPro" id="IPR000719">
    <property type="entry name" value="Prot_kinase_dom"/>
</dbReference>
<evidence type="ECO:0000256" key="17">
    <source>
        <dbReference type="ARBA" id="ARBA00023180"/>
    </source>
</evidence>
<dbReference type="GO" id="GO:0051707">
    <property type="term" value="P:response to other organism"/>
    <property type="evidence" value="ECO:0007669"/>
    <property type="project" value="UniProtKB-ARBA"/>
</dbReference>
<evidence type="ECO:0000313" key="24">
    <source>
        <dbReference type="Proteomes" id="UP000241394"/>
    </source>
</evidence>
<feature type="transmembrane region" description="Helical" evidence="21">
    <location>
        <begin position="488"/>
        <end position="511"/>
    </location>
</feature>
<organism evidence="23 24">
    <name type="scientific">Actinidia chinensis var. chinensis</name>
    <name type="common">Chinese soft-hair kiwi</name>
    <dbReference type="NCBI Taxonomy" id="1590841"/>
    <lineage>
        <taxon>Eukaryota</taxon>
        <taxon>Viridiplantae</taxon>
        <taxon>Streptophyta</taxon>
        <taxon>Embryophyta</taxon>
        <taxon>Tracheophyta</taxon>
        <taxon>Spermatophyta</taxon>
        <taxon>Magnoliopsida</taxon>
        <taxon>eudicotyledons</taxon>
        <taxon>Gunneridae</taxon>
        <taxon>Pentapetalae</taxon>
        <taxon>asterids</taxon>
        <taxon>Ericales</taxon>
        <taxon>Actinidiaceae</taxon>
        <taxon>Actinidia</taxon>
    </lineage>
</organism>
<dbReference type="PROSITE" id="PS00108">
    <property type="entry name" value="PROTEIN_KINASE_ST"/>
    <property type="match status" value="1"/>
</dbReference>
<evidence type="ECO:0000256" key="2">
    <source>
        <dbReference type="ARBA" id="ARBA00012513"/>
    </source>
</evidence>
<evidence type="ECO:0000259" key="22">
    <source>
        <dbReference type="PROSITE" id="PS50011"/>
    </source>
</evidence>
<dbReference type="InterPro" id="IPR008271">
    <property type="entry name" value="Ser/Thr_kinase_AS"/>
</dbReference>
<evidence type="ECO:0000256" key="6">
    <source>
        <dbReference type="ARBA" id="ARBA00022614"/>
    </source>
</evidence>
<evidence type="ECO:0000256" key="7">
    <source>
        <dbReference type="ARBA" id="ARBA00022679"/>
    </source>
</evidence>
<keyword evidence="3" id="KW-1003">Cell membrane</keyword>
<dbReference type="GO" id="GO:0005524">
    <property type="term" value="F:ATP binding"/>
    <property type="evidence" value="ECO:0007669"/>
    <property type="project" value="UniProtKB-UniRule"/>
</dbReference>
<evidence type="ECO:0000256" key="14">
    <source>
        <dbReference type="ARBA" id="ARBA00022989"/>
    </source>
</evidence>
<evidence type="ECO:0000256" key="11">
    <source>
        <dbReference type="ARBA" id="ARBA00022741"/>
    </source>
</evidence>
<dbReference type="Pfam" id="PF00560">
    <property type="entry name" value="LRR_1"/>
    <property type="match status" value="3"/>
</dbReference>
<dbReference type="InterPro" id="IPR051809">
    <property type="entry name" value="Plant_receptor-like_S/T_kinase"/>
</dbReference>
<dbReference type="OrthoDB" id="676979at2759"/>
<dbReference type="InterPro" id="IPR003591">
    <property type="entry name" value="Leu-rich_rpt_typical-subtyp"/>
</dbReference>
<evidence type="ECO:0000256" key="5">
    <source>
        <dbReference type="ARBA" id="ARBA00022553"/>
    </source>
</evidence>
<dbReference type="EMBL" id="NKQK01000022">
    <property type="protein sequence ID" value="PSR98712.1"/>
    <property type="molecule type" value="Genomic_DNA"/>
</dbReference>
<keyword evidence="11 20" id="KW-0547">Nucleotide-binding</keyword>
<dbReference type="InterPro" id="IPR001611">
    <property type="entry name" value="Leu-rich_rpt"/>
</dbReference>
<comment type="caution">
    <text evidence="23">The sequence shown here is derived from an EMBL/GenBank/DDBJ whole genome shotgun (WGS) entry which is preliminary data.</text>
</comment>
<keyword evidence="13 20" id="KW-0067">ATP-binding</keyword>
<evidence type="ECO:0000256" key="1">
    <source>
        <dbReference type="ARBA" id="ARBA00004162"/>
    </source>
</evidence>
<dbReference type="FunFam" id="3.30.200.20:FF:000661">
    <property type="entry name" value="Serine-threonine protein kinase plant-type"/>
    <property type="match status" value="1"/>
</dbReference>
<dbReference type="Pfam" id="PF00069">
    <property type="entry name" value="Pkinase"/>
    <property type="match status" value="1"/>
</dbReference>
<keyword evidence="4" id="KW-0723">Serine/threonine-protein kinase</keyword>
<evidence type="ECO:0000256" key="16">
    <source>
        <dbReference type="ARBA" id="ARBA00023170"/>
    </source>
</evidence>
<dbReference type="InterPro" id="IPR011009">
    <property type="entry name" value="Kinase-like_dom_sf"/>
</dbReference>
<evidence type="ECO:0000256" key="4">
    <source>
        <dbReference type="ARBA" id="ARBA00022527"/>
    </source>
</evidence>
<dbReference type="Proteomes" id="UP000241394">
    <property type="component" value="Chromosome LG22"/>
</dbReference>
<comment type="catalytic activity">
    <reaction evidence="19">
        <text>L-seryl-[protein] + ATP = O-phospho-L-seryl-[protein] + ADP + H(+)</text>
        <dbReference type="Rhea" id="RHEA:17989"/>
        <dbReference type="Rhea" id="RHEA-COMP:9863"/>
        <dbReference type="Rhea" id="RHEA-COMP:11604"/>
        <dbReference type="ChEBI" id="CHEBI:15378"/>
        <dbReference type="ChEBI" id="CHEBI:29999"/>
        <dbReference type="ChEBI" id="CHEBI:30616"/>
        <dbReference type="ChEBI" id="CHEBI:83421"/>
        <dbReference type="ChEBI" id="CHEBI:456216"/>
        <dbReference type="EC" id="2.7.11.1"/>
    </reaction>
</comment>
<reference evidence="24" key="2">
    <citation type="journal article" date="2018" name="BMC Genomics">
        <title>A manually annotated Actinidia chinensis var. chinensis (kiwifruit) genome highlights the challenges associated with draft genomes and gene prediction in plants.</title>
        <authorList>
            <person name="Pilkington S.M."/>
            <person name="Crowhurst R."/>
            <person name="Hilario E."/>
            <person name="Nardozza S."/>
            <person name="Fraser L."/>
            <person name="Peng Y."/>
            <person name="Gunaseelan K."/>
            <person name="Simpson R."/>
            <person name="Tahir J."/>
            <person name="Deroles S.C."/>
            <person name="Templeton K."/>
            <person name="Luo Z."/>
            <person name="Davy M."/>
            <person name="Cheng C."/>
            <person name="McNeilage M."/>
            <person name="Scaglione D."/>
            <person name="Liu Y."/>
            <person name="Zhang Q."/>
            <person name="Datson P."/>
            <person name="De Silva N."/>
            <person name="Gardiner S.E."/>
            <person name="Bassett H."/>
            <person name="Chagne D."/>
            <person name="McCallum J."/>
            <person name="Dzierzon H."/>
            <person name="Deng C."/>
            <person name="Wang Y.Y."/>
            <person name="Barron L."/>
            <person name="Manako K."/>
            <person name="Bowen J."/>
            <person name="Foster T.M."/>
            <person name="Erridge Z.A."/>
            <person name="Tiffin H."/>
            <person name="Waite C.N."/>
            <person name="Davies K.M."/>
            <person name="Grierson E.P."/>
            <person name="Laing W.A."/>
            <person name="Kirk R."/>
            <person name="Chen X."/>
            <person name="Wood M."/>
            <person name="Montefiori M."/>
            <person name="Brummell D.A."/>
            <person name="Schwinn K.E."/>
            <person name="Catanach A."/>
            <person name="Fullerton C."/>
            <person name="Li D."/>
            <person name="Meiyalaghan S."/>
            <person name="Nieuwenhuizen N."/>
            <person name="Read N."/>
            <person name="Prakash R."/>
            <person name="Hunter D."/>
            <person name="Zhang H."/>
            <person name="McKenzie M."/>
            <person name="Knabel M."/>
            <person name="Harris A."/>
            <person name="Allan A.C."/>
            <person name="Gleave A."/>
            <person name="Chen A."/>
            <person name="Janssen B.J."/>
            <person name="Plunkett B."/>
            <person name="Ampomah-Dwamena C."/>
            <person name="Voogd C."/>
            <person name="Leif D."/>
            <person name="Lafferty D."/>
            <person name="Souleyre E.J.F."/>
            <person name="Varkonyi-Gasic E."/>
            <person name="Gambi F."/>
            <person name="Hanley J."/>
            <person name="Yao J.L."/>
            <person name="Cheung J."/>
            <person name="David K.M."/>
            <person name="Warren B."/>
            <person name="Marsh K."/>
            <person name="Snowden K.C."/>
            <person name="Lin-Wang K."/>
            <person name="Brian L."/>
            <person name="Martinez-Sanchez M."/>
            <person name="Wang M."/>
            <person name="Ileperuma N."/>
            <person name="Macnee N."/>
            <person name="Campin R."/>
            <person name="McAtee P."/>
            <person name="Drummond R.S.M."/>
            <person name="Espley R.V."/>
            <person name="Ireland H.S."/>
            <person name="Wu R."/>
            <person name="Atkinson R.G."/>
            <person name="Karunairetnam S."/>
            <person name="Bulley S."/>
            <person name="Chunkath S."/>
            <person name="Hanley Z."/>
            <person name="Storey R."/>
            <person name="Thrimawithana A.H."/>
            <person name="Thomson S."/>
            <person name="David C."/>
            <person name="Testolin R."/>
            <person name="Huang H."/>
            <person name="Hellens R.P."/>
            <person name="Schaffer R.J."/>
        </authorList>
    </citation>
    <scope>NUCLEOTIDE SEQUENCE [LARGE SCALE GENOMIC DNA]</scope>
    <source>
        <strain evidence="24">cv. Red5</strain>
    </source>
</reference>
<keyword evidence="14 21" id="KW-1133">Transmembrane helix</keyword>
<dbReference type="GO" id="GO:0004674">
    <property type="term" value="F:protein serine/threonine kinase activity"/>
    <property type="evidence" value="ECO:0007669"/>
    <property type="project" value="UniProtKB-KW"/>
</dbReference>
<gene>
    <name evidence="23" type="ORF">CEY00_Acc25235</name>
</gene>
<evidence type="ECO:0000256" key="20">
    <source>
        <dbReference type="PROSITE-ProRule" id="PRU10141"/>
    </source>
</evidence>
<keyword evidence="5" id="KW-0597">Phosphoprotein</keyword>
<proteinExistence type="predicted"/>
<dbReference type="FunFam" id="3.80.10.10:FF:000095">
    <property type="entry name" value="LRR receptor-like serine/threonine-protein kinase GSO1"/>
    <property type="match status" value="2"/>
</dbReference>
<dbReference type="Gramene" id="PSR98712">
    <property type="protein sequence ID" value="PSR98712"/>
    <property type="gene ID" value="CEY00_Acc25235"/>
</dbReference>
<sequence length="853" mass="93188">MGSLHSLELLALEKAGLTGPIPSSIFNISSLKRIILVRNNFFGSLPGNMCLRLPMLEELNFNNNKLGGSIPGDIGNCSSLATIDLSRNIFTGLISEGIGKLTNLEALYLNLNRLSGPIPATIFNISSLRIISLVDNRLSGNLPSCKCLGLPNLEQLHLGLNNLSGKIPDIISNASKLTSIDLGSNMFTGPIPNSLDNPLNGALPVSIGNLSTFLESIVAGDCGFKGKIPNEIGNLSNLASLGLNNNYLIGSLPKTVKQLQRLQRLTVYKNQQQGSIPNELCNLQRLGTLGLGGNNFSGMVPACFGNISSLRYLALDSNKLTSTIPTSIWSLKDLLLLNLSSNSFVDNLPPDIGSLRAVLIIDLSVNRFSGQIPVTVGGLQSLLYLSLARNRLEGQIPESCGDMLSLQFLDLSHNNLSGAIPKSLEALSDLRRLNVSFNRLTGEIPRGGPFANFTNQSFLANEALCGAPQLQFPPCIAGSKHQSSRKTILLIICIPLSIASILLILIFAFALRRCRKRSKLPTQSDLFSEVTVERITYQELVRATDGFSESNLLGTGSFGLVYKGIFSHGRILAIKAFNLQREGAFTSFDTECEMLRNVRHRNLTKVISSCSNLDFKALVLEYMPNGSLEKWLYSHNYFLDMLQRLEIMIDVACALEYLHHGYSITVVHRDLKPSNVLLDEDMVAHVSDFGIAKFLVEGESVAQTKTLATFGYIAPEYGSEGLVSTKCDVYSYGITLMETFTRTKPTDEKFNGDLSLKRWVGESLLHNTIIQIIDASLLRPEEEDCTLKVRCVSSIMELALNCSSESPEERMDMVGVVAALKKIKVSFLANVKVACLSISEASVTAMWYLTRSD</sequence>
<keyword evidence="16 23" id="KW-0675">Receptor</keyword>
<dbReference type="InParanoid" id="A0A2R6PYV7"/>
<dbReference type="SMART" id="SM00369">
    <property type="entry name" value="LRR_TYP"/>
    <property type="match status" value="9"/>
</dbReference>
<accession>A0A2R6PYV7</accession>
<evidence type="ECO:0000256" key="13">
    <source>
        <dbReference type="ARBA" id="ARBA00022840"/>
    </source>
</evidence>
<evidence type="ECO:0000256" key="21">
    <source>
        <dbReference type="SAM" id="Phobius"/>
    </source>
</evidence>
<dbReference type="InterPro" id="IPR055414">
    <property type="entry name" value="LRR_R13L4/SHOC2-like"/>
</dbReference>
<dbReference type="Gene3D" id="3.30.200.20">
    <property type="entry name" value="Phosphorylase Kinase, domain 1"/>
    <property type="match status" value="1"/>
</dbReference>
<feature type="domain" description="Protein kinase" evidence="22">
    <location>
        <begin position="547"/>
        <end position="828"/>
    </location>
</feature>
<evidence type="ECO:0000256" key="8">
    <source>
        <dbReference type="ARBA" id="ARBA00022692"/>
    </source>
</evidence>
<keyword evidence="7" id="KW-0808">Transferase</keyword>
<evidence type="ECO:0000256" key="18">
    <source>
        <dbReference type="ARBA" id="ARBA00047899"/>
    </source>
</evidence>
<dbReference type="PROSITE" id="PS50011">
    <property type="entry name" value="PROTEIN_KINASE_DOM"/>
    <property type="match status" value="1"/>
</dbReference>
<dbReference type="GO" id="GO:0005886">
    <property type="term" value="C:plasma membrane"/>
    <property type="evidence" value="ECO:0007669"/>
    <property type="project" value="UniProtKB-SubCell"/>
</dbReference>
<feature type="binding site" evidence="20">
    <location>
        <position position="575"/>
    </location>
    <ligand>
        <name>ATP</name>
        <dbReference type="ChEBI" id="CHEBI:30616"/>
    </ligand>
</feature>